<dbReference type="NCBIfam" id="TIGR03086">
    <property type="entry name" value="TIGR03086 family metal-binding protein"/>
    <property type="match status" value="1"/>
</dbReference>
<dbReference type="AlphaFoldDB" id="A0A7Y9UUW5"/>
<keyword evidence="3" id="KW-1185">Reference proteome</keyword>
<dbReference type="EMBL" id="JACCAC010000001">
    <property type="protein sequence ID" value="NYG54075.1"/>
    <property type="molecule type" value="Genomic_DNA"/>
</dbReference>
<protein>
    <submittedName>
        <fullName evidence="2">Uncharacterized protein (TIGR03086 family)</fullName>
    </submittedName>
</protein>
<dbReference type="InterPro" id="IPR017517">
    <property type="entry name" value="Maleyloyr_isom"/>
</dbReference>
<dbReference type="NCBIfam" id="TIGR03083">
    <property type="entry name" value="maleylpyruvate isomerase family mycothiol-dependent enzyme"/>
    <property type="match status" value="1"/>
</dbReference>
<dbReference type="RefSeq" id="WP_179516773.1">
    <property type="nucleotide sequence ID" value="NZ_JACCAC010000001.1"/>
</dbReference>
<feature type="domain" description="Mycothiol-dependent maleylpyruvate isomerase metal-binding" evidence="1">
    <location>
        <begin position="26"/>
        <end position="138"/>
    </location>
</feature>
<dbReference type="InterPro" id="IPR034660">
    <property type="entry name" value="DinB/YfiT-like"/>
</dbReference>
<dbReference type="InterPro" id="IPR017520">
    <property type="entry name" value="CHP03086"/>
</dbReference>
<organism evidence="2 3">
    <name type="scientific">Nocardioides perillae</name>
    <dbReference type="NCBI Taxonomy" id="1119534"/>
    <lineage>
        <taxon>Bacteria</taxon>
        <taxon>Bacillati</taxon>
        <taxon>Actinomycetota</taxon>
        <taxon>Actinomycetes</taxon>
        <taxon>Propionibacteriales</taxon>
        <taxon>Nocardioidaceae</taxon>
        <taxon>Nocardioides</taxon>
    </lineage>
</organism>
<sequence length="206" mass="21015">MPPSPTGVPDPVELLERALCWVGPVLGSVTDDLLGAPTPCGRWRLRDLLAHLDDALTAFTEAAAGEVRIDGAAPTPDARAGAADLVTHLRARASRLLGAWMATSPVGVPVRLADRGLDADLLVRVAALEVGVHGWDVARTVGGPALPTGLASALLPAARLLVPEAGRAGRFAAPVTVDPGAPADVALLAWLGREPSAQAARSRGPG</sequence>
<name>A0A7Y9UUW5_9ACTN</name>
<evidence type="ECO:0000313" key="3">
    <source>
        <dbReference type="Proteomes" id="UP000544110"/>
    </source>
</evidence>
<dbReference type="InterPro" id="IPR024344">
    <property type="entry name" value="MDMPI_metal-binding"/>
</dbReference>
<gene>
    <name evidence="2" type="ORF">BJ989_000379</name>
</gene>
<comment type="caution">
    <text evidence="2">The sequence shown here is derived from an EMBL/GenBank/DDBJ whole genome shotgun (WGS) entry which is preliminary data.</text>
</comment>
<proteinExistence type="predicted"/>
<evidence type="ECO:0000259" key="1">
    <source>
        <dbReference type="Pfam" id="PF11716"/>
    </source>
</evidence>
<evidence type="ECO:0000313" key="2">
    <source>
        <dbReference type="EMBL" id="NYG54075.1"/>
    </source>
</evidence>
<dbReference type="SUPFAM" id="SSF109854">
    <property type="entry name" value="DinB/YfiT-like putative metalloenzymes"/>
    <property type="match status" value="1"/>
</dbReference>
<dbReference type="GO" id="GO:0046872">
    <property type="term" value="F:metal ion binding"/>
    <property type="evidence" value="ECO:0007669"/>
    <property type="project" value="InterPro"/>
</dbReference>
<dbReference type="Pfam" id="PF11716">
    <property type="entry name" value="MDMPI_N"/>
    <property type="match status" value="1"/>
</dbReference>
<accession>A0A7Y9UUW5</accession>
<dbReference type="Proteomes" id="UP000544110">
    <property type="component" value="Unassembled WGS sequence"/>
</dbReference>
<dbReference type="Gene3D" id="1.20.120.450">
    <property type="entry name" value="dinb family like domain"/>
    <property type="match status" value="1"/>
</dbReference>
<reference evidence="2 3" key="1">
    <citation type="submission" date="2020-07" db="EMBL/GenBank/DDBJ databases">
        <title>Sequencing the genomes of 1000 actinobacteria strains.</title>
        <authorList>
            <person name="Klenk H.-P."/>
        </authorList>
    </citation>
    <scope>NUCLEOTIDE SEQUENCE [LARGE SCALE GENOMIC DNA]</scope>
    <source>
        <strain evidence="2 3">DSM 24552</strain>
    </source>
</reference>